<dbReference type="Pfam" id="PF03432">
    <property type="entry name" value="Relaxase"/>
    <property type="match status" value="1"/>
</dbReference>
<dbReference type="InterPro" id="IPR005094">
    <property type="entry name" value="Endonuclease_MobA/VirD2"/>
</dbReference>
<evidence type="ECO:0000259" key="2">
    <source>
        <dbReference type="Pfam" id="PF22863"/>
    </source>
</evidence>
<proteinExistence type="predicted"/>
<evidence type="ECO:0008006" key="5">
    <source>
        <dbReference type="Google" id="ProtNLM"/>
    </source>
</evidence>
<dbReference type="NCBIfam" id="NF041893">
    <property type="entry name" value="TraI_MobP_relax"/>
    <property type="match status" value="1"/>
</dbReference>
<evidence type="ECO:0000259" key="1">
    <source>
        <dbReference type="Pfam" id="PF03432"/>
    </source>
</evidence>
<reference evidence="4" key="1">
    <citation type="submission" date="2016-02" db="EMBL/GenBank/DDBJ databases">
        <authorList>
            <person name="Holder M.E."/>
            <person name="Ajami N.J."/>
            <person name="Petrosino J.F."/>
        </authorList>
    </citation>
    <scope>NUCLEOTIDE SEQUENCE [LARGE SCALE GENOMIC DNA]</scope>
    <source>
        <strain evidence="4">DSM 12838</strain>
    </source>
</reference>
<dbReference type="AlphaFoldDB" id="A0A0X8JRK7"/>
<sequence>MIAQKLHMRTPSKSSVIRLVSYLADKQGHEQRVHTSWTTNLESEDLQWAGIEMRAVQRMNVRSKADKTYHLVISFPTGETPNLDTLKSIENDVCTKLGYGEHQRVAIVHTDTDNLHIQIAINKVHPTKYTVLEPYCDYKILRNASKEAEQKYGLKADNHEVKTNARETAAKKMEHFADMESLIGWVQRNCLEELKAAKSWEELHSVLAKNGLAISPRGNGLVIKGGDVHCKASSVDRGMSKVALEKRFGEFREMSVTAEVKQTYEKKPMKHNYDTSKLWETYNATRETNRQAWLAQKEKIQQQKTLELERIRTQANLHYKLVRALKMGPILRGILLNHCCPAKRCNLTV</sequence>
<evidence type="ECO:0000313" key="4">
    <source>
        <dbReference type="Proteomes" id="UP000063964"/>
    </source>
</evidence>
<gene>
    <name evidence="3" type="ORF">AXF15_10860</name>
</gene>
<name>A0A0X8JRK7_9BACT</name>
<dbReference type="InterPro" id="IPR049751">
    <property type="entry name" value="TraI/MobA_relaxases"/>
</dbReference>
<feature type="domain" description="TraI-like middle" evidence="2">
    <location>
        <begin position="168"/>
        <end position="253"/>
    </location>
</feature>
<accession>A0A0X8JRK7</accession>
<dbReference type="Pfam" id="PF22863">
    <property type="entry name" value="TraI_middle"/>
    <property type="match status" value="1"/>
</dbReference>
<feature type="domain" description="MobA/VirD2-like nuclease" evidence="1">
    <location>
        <begin position="22"/>
        <end position="154"/>
    </location>
</feature>
<protein>
    <recommendedName>
        <fullName evidence="5">Relaxase</fullName>
    </recommendedName>
</protein>
<evidence type="ECO:0000313" key="3">
    <source>
        <dbReference type="EMBL" id="AMD93551.1"/>
    </source>
</evidence>
<dbReference type="RefSeq" id="WP_066607302.1">
    <property type="nucleotide sequence ID" value="NZ_CP014230.1"/>
</dbReference>
<dbReference type="Proteomes" id="UP000063964">
    <property type="component" value="Chromosome"/>
</dbReference>
<dbReference type="InterPro" id="IPR054462">
    <property type="entry name" value="TraI_M"/>
</dbReference>
<organism evidence="3 4">
    <name type="scientific">Desulfomicrobium orale DSM 12838</name>
    <dbReference type="NCBI Taxonomy" id="888061"/>
    <lineage>
        <taxon>Bacteria</taxon>
        <taxon>Pseudomonadati</taxon>
        <taxon>Thermodesulfobacteriota</taxon>
        <taxon>Desulfovibrionia</taxon>
        <taxon>Desulfovibrionales</taxon>
        <taxon>Desulfomicrobiaceae</taxon>
        <taxon>Desulfomicrobium</taxon>
    </lineage>
</organism>
<dbReference type="STRING" id="888061.AXF15_10860"/>
<dbReference type="OrthoDB" id="5359237at2"/>
<dbReference type="KEGG" id="doa:AXF15_10860"/>
<dbReference type="EMBL" id="CP014230">
    <property type="protein sequence ID" value="AMD93551.1"/>
    <property type="molecule type" value="Genomic_DNA"/>
</dbReference>
<keyword evidence="4" id="KW-1185">Reference proteome</keyword>